<protein>
    <submittedName>
        <fullName evidence="1">Uncharacterized protein</fullName>
    </submittedName>
</protein>
<proteinExistence type="predicted"/>
<dbReference type="Proteomes" id="UP000567922">
    <property type="component" value="Unassembled WGS sequence"/>
</dbReference>
<dbReference type="RefSeq" id="WP_157095025.1">
    <property type="nucleotide sequence ID" value="NZ_BDDI01000006.1"/>
</dbReference>
<sequence length="56" mass="6274">MTVQALRILLGHDRGHRASEFFLTFDDGGSTTGLPVREEPYSQFTAAFLCVHWCST</sequence>
<reference evidence="1 2" key="1">
    <citation type="submission" date="2020-08" db="EMBL/GenBank/DDBJ databases">
        <title>Sequencing the genomes of 1000 actinobacteria strains.</title>
        <authorList>
            <person name="Klenk H.-P."/>
        </authorList>
    </citation>
    <scope>NUCLEOTIDE SEQUENCE [LARGE SCALE GENOMIC DNA]</scope>
    <source>
        <strain evidence="1 2">DSM 45258</strain>
    </source>
</reference>
<dbReference type="AlphaFoldDB" id="A0A839RMV8"/>
<comment type="caution">
    <text evidence="1">The sequence shown here is derived from an EMBL/GenBank/DDBJ whole genome shotgun (WGS) entry which is preliminary data.</text>
</comment>
<evidence type="ECO:0000313" key="1">
    <source>
        <dbReference type="EMBL" id="MBB3038065.1"/>
    </source>
</evidence>
<gene>
    <name evidence="1" type="ORF">FHU29_002514</name>
</gene>
<dbReference type="EMBL" id="JACHWS010000002">
    <property type="protein sequence ID" value="MBB3038065.1"/>
    <property type="molecule type" value="Genomic_DNA"/>
</dbReference>
<evidence type="ECO:0000313" key="2">
    <source>
        <dbReference type="Proteomes" id="UP000567922"/>
    </source>
</evidence>
<accession>A0A839RMV8</accession>
<organism evidence="1 2">
    <name type="scientific">Hoyosella altamirensis</name>
    <dbReference type="NCBI Taxonomy" id="616997"/>
    <lineage>
        <taxon>Bacteria</taxon>
        <taxon>Bacillati</taxon>
        <taxon>Actinomycetota</taxon>
        <taxon>Actinomycetes</taxon>
        <taxon>Mycobacteriales</taxon>
        <taxon>Hoyosellaceae</taxon>
        <taxon>Hoyosella</taxon>
    </lineage>
</organism>
<keyword evidence="2" id="KW-1185">Reference proteome</keyword>
<name>A0A839RMV8_9ACTN</name>